<keyword evidence="5 6" id="KW-0472">Membrane</keyword>
<dbReference type="OrthoDB" id="9761531at2"/>
<dbReference type="NCBIfam" id="TIGR00360">
    <property type="entry name" value="ComEC_N-term"/>
    <property type="match status" value="1"/>
</dbReference>
<dbReference type="InterPro" id="IPR001279">
    <property type="entry name" value="Metallo-B-lactamas"/>
</dbReference>
<feature type="transmembrane region" description="Helical" evidence="6">
    <location>
        <begin position="495"/>
        <end position="514"/>
    </location>
</feature>
<evidence type="ECO:0000313" key="8">
    <source>
        <dbReference type="EMBL" id="ALH96559.1"/>
    </source>
</evidence>
<dbReference type="PANTHER" id="PTHR30619:SF7">
    <property type="entry name" value="BETA-LACTAMASE DOMAIN PROTEIN"/>
    <property type="match status" value="1"/>
</dbReference>
<dbReference type="Pfam" id="PF13567">
    <property type="entry name" value="DUF4131"/>
    <property type="match status" value="1"/>
</dbReference>
<proteinExistence type="predicted"/>
<reference evidence="8 9" key="1">
    <citation type="journal article" date="2015" name="Int. J. Syst. Evol. Microbiol.">
        <title>Acinetobacter equi sp. nov. isolated from horse faeces.</title>
        <authorList>
            <person name="Poppel M.T."/>
            <person name="Skiebe E."/>
            <person name="Laue M."/>
            <person name="Bergmann H."/>
            <person name="Ebersberger I."/>
            <person name="Garn T."/>
            <person name="Fruth A."/>
            <person name="Baumgardt S."/>
            <person name="Busse H.J."/>
            <person name="Wilharm G."/>
        </authorList>
    </citation>
    <scope>NUCLEOTIDE SEQUENCE [LARGE SCALE GENOMIC DNA]</scope>
    <source>
        <strain evidence="8 9">114</strain>
    </source>
</reference>
<feature type="transmembrane region" description="Helical" evidence="6">
    <location>
        <begin position="259"/>
        <end position="282"/>
    </location>
</feature>
<feature type="domain" description="Metallo-beta-lactamase" evidence="7">
    <location>
        <begin position="550"/>
        <end position="745"/>
    </location>
</feature>
<dbReference type="SUPFAM" id="SSF56281">
    <property type="entry name" value="Metallo-hydrolase/oxidoreductase"/>
    <property type="match status" value="1"/>
</dbReference>
<dbReference type="CDD" id="cd07731">
    <property type="entry name" value="ComA-like_MBL-fold"/>
    <property type="match status" value="1"/>
</dbReference>
<keyword evidence="2" id="KW-1003">Cell membrane</keyword>
<feature type="transmembrane region" description="Helical" evidence="6">
    <location>
        <begin position="346"/>
        <end position="377"/>
    </location>
</feature>
<dbReference type="Pfam" id="PF03772">
    <property type="entry name" value="Competence"/>
    <property type="match status" value="1"/>
</dbReference>
<dbReference type="InterPro" id="IPR004797">
    <property type="entry name" value="Competence_ComEC/Rec2"/>
</dbReference>
<dbReference type="STRING" id="1324350.AOY20_13955"/>
<evidence type="ECO:0000259" key="7">
    <source>
        <dbReference type="SMART" id="SM00849"/>
    </source>
</evidence>
<dbReference type="GO" id="GO:0005886">
    <property type="term" value="C:plasma membrane"/>
    <property type="evidence" value="ECO:0007669"/>
    <property type="project" value="UniProtKB-SubCell"/>
</dbReference>
<feature type="transmembrane region" description="Helical" evidence="6">
    <location>
        <begin position="28"/>
        <end position="45"/>
    </location>
</feature>
<evidence type="ECO:0000256" key="4">
    <source>
        <dbReference type="ARBA" id="ARBA00022989"/>
    </source>
</evidence>
<evidence type="ECO:0000256" key="1">
    <source>
        <dbReference type="ARBA" id="ARBA00004651"/>
    </source>
</evidence>
<evidence type="ECO:0000313" key="9">
    <source>
        <dbReference type="Proteomes" id="UP000064939"/>
    </source>
</evidence>
<dbReference type="SMART" id="SM00849">
    <property type="entry name" value="Lactamase_B"/>
    <property type="match status" value="1"/>
</dbReference>
<dbReference type="RefSeq" id="WP_054582438.1">
    <property type="nucleotide sequence ID" value="NZ_CP012808.1"/>
</dbReference>
<comment type="subcellular location">
    <subcellularLocation>
        <location evidence="1">Cell membrane</location>
        <topology evidence="1">Multi-pass membrane protein</topology>
    </subcellularLocation>
</comment>
<dbReference type="EMBL" id="CP012808">
    <property type="protein sequence ID" value="ALH96559.1"/>
    <property type="molecule type" value="Genomic_DNA"/>
</dbReference>
<dbReference type="InterPro" id="IPR025405">
    <property type="entry name" value="DUF4131"/>
</dbReference>
<dbReference type="KEGG" id="aei:AOY20_13955"/>
<feature type="transmembrane region" description="Helical" evidence="6">
    <location>
        <begin position="436"/>
        <end position="458"/>
    </location>
</feature>
<keyword evidence="9" id="KW-1185">Reference proteome</keyword>
<accession>A0A0N9W478</accession>
<dbReference type="Gene3D" id="3.60.15.10">
    <property type="entry name" value="Ribonuclease Z/Hydroxyacylglutathione hydrolase-like"/>
    <property type="match status" value="1"/>
</dbReference>
<dbReference type="InterPro" id="IPR052159">
    <property type="entry name" value="Competence_DNA_uptake"/>
</dbReference>
<dbReference type="InterPro" id="IPR035681">
    <property type="entry name" value="ComA-like_MBL"/>
</dbReference>
<keyword evidence="3 6" id="KW-0812">Transmembrane</keyword>
<dbReference type="InterPro" id="IPR004477">
    <property type="entry name" value="ComEC_N"/>
</dbReference>
<evidence type="ECO:0000256" key="3">
    <source>
        <dbReference type="ARBA" id="ARBA00022692"/>
    </source>
</evidence>
<evidence type="ECO:0000256" key="2">
    <source>
        <dbReference type="ARBA" id="ARBA00022475"/>
    </source>
</evidence>
<dbReference type="NCBIfam" id="TIGR00361">
    <property type="entry name" value="ComEC_Rec2"/>
    <property type="match status" value="1"/>
</dbReference>
<feature type="transmembrane region" description="Helical" evidence="6">
    <location>
        <begin position="411"/>
        <end position="430"/>
    </location>
</feature>
<dbReference type="Proteomes" id="UP000064939">
    <property type="component" value="Chromosome"/>
</dbReference>
<dbReference type="AlphaFoldDB" id="A0A0N9W478"/>
<dbReference type="GO" id="GO:0030420">
    <property type="term" value="P:establishment of competence for transformation"/>
    <property type="evidence" value="ECO:0007669"/>
    <property type="project" value="InterPro"/>
</dbReference>
<feature type="transmembrane region" description="Helical" evidence="6">
    <location>
        <begin position="6"/>
        <end position="23"/>
    </location>
</feature>
<evidence type="ECO:0000256" key="6">
    <source>
        <dbReference type="SAM" id="Phobius"/>
    </source>
</evidence>
<dbReference type="InterPro" id="IPR036866">
    <property type="entry name" value="RibonucZ/Hydroxyglut_hydro"/>
</dbReference>
<feature type="transmembrane region" description="Helical" evidence="6">
    <location>
        <begin position="323"/>
        <end position="340"/>
    </location>
</feature>
<gene>
    <name evidence="8" type="ORF">AOY20_13955</name>
</gene>
<sequence>MFYFIAFGWIIGIACMGQAFTSILELSLPVNILLFIFLFLELIFYRKISTYLFKFLCCSSAFILSLVLGLNYADHHLVQRLELREKQVEDVTVLIYVKHISELRENSFQQKIEVLNRKSKPVQWFSSVELDQGDFELGKYFRVSGKLRPAHGYATDGSFDIEKWYIQQNIMGNLKVSTFEEISPQEVQQFGYMQYVKQQDTWLSQSLVWIEKQRLLIRQFIQIQPIRHKGLTLALLTGDESLLDKNLEQQFQRFGMSHLLAISGPHVVIFAVIICWLIQYLIDRFKPDIYLKIPRQYLLIYPFLSCVIIYCAYVGFEIPALRTLLVCILGSLFILLKQSIKPLSLLLLSACILLFFDPFSVLSAAFWLSYGACFILLRIYQTIQNDKLEQASFYEKCKHYIGALIESQWKIFIALFPLMIIFFNQISWITPLSNLFAIPWIGLIIVPLDIFGGISYFFFKPLSTIIFQLNDLMLSLLLHFIQLLDDIFNPQLYPIYLNIWALAGLILALIILFMPKGIVPRAWSILCIIPIFLGQQSSETFEFVLLDVGQGQSIFIRNENKKMLLDTGGSFDEDKFSIGEQVILPFLSIKNSRKLDILILSHLDQDHSGAYFKIKNQLYVQQLYSNEILEDQDHNQLCERGKKIDLGSNIDIQVLLPHIEDLTKKPFNKNEMSCVIYLQLAQAYPYQNYLFMGDAGWETEFKLLQLYPNLKVDVLVLGHHGSQHSSAYDFLKNIRPKIALISAGFDNRYGHPSGKTIQRLKHLNIPYLSTADVGTIKIKKNKTGQTGLRVLRNQKKWLKK</sequence>
<keyword evidence="4 6" id="KW-1133">Transmembrane helix</keyword>
<name>A0A0N9W478_9GAMM</name>
<dbReference type="PANTHER" id="PTHR30619">
    <property type="entry name" value="DNA INTERNALIZATION/COMPETENCE PROTEIN COMEC/REC2"/>
    <property type="match status" value="1"/>
</dbReference>
<evidence type="ECO:0000256" key="5">
    <source>
        <dbReference type="ARBA" id="ARBA00023136"/>
    </source>
</evidence>
<protein>
    <submittedName>
        <fullName evidence="8">Competence protein</fullName>
    </submittedName>
</protein>
<organism evidence="8 9">
    <name type="scientific">Acinetobacter equi</name>
    <dbReference type="NCBI Taxonomy" id="1324350"/>
    <lineage>
        <taxon>Bacteria</taxon>
        <taxon>Pseudomonadati</taxon>
        <taxon>Pseudomonadota</taxon>
        <taxon>Gammaproteobacteria</taxon>
        <taxon>Moraxellales</taxon>
        <taxon>Moraxellaceae</taxon>
        <taxon>Acinetobacter</taxon>
    </lineage>
</organism>
<feature type="transmembrane region" description="Helical" evidence="6">
    <location>
        <begin position="297"/>
        <end position="316"/>
    </location>
</feature>
<dbReference type="Pfam" id="PF00753">
    <property type="entry name" value="Lactamase_B"/>
    <property type="match status" value="1"/>
</dbReference>